<dbReference type="EMBL" id="JALKCH010000006">
    <property type="protein sequence ID" value="MCK0197367.1"/>
    <property type="molecule type" value="Genomic_DNA"/>
</dbReference>
<gene>
    <name evidence="1" type="ORF">MWN34_10630</name>
</gene>
<evidence type="ECO:0000313" key="1">
    <source>
        <dbReference type="EMBL" id="MCK0197367.1"/>
    </source>
</evidence>
<keyword evidence="2" id="KW-1185">Reference proteome</keyword>
<reference evidence="1 2" key="1">
    <citation type="submission" date="2022-04" db="EMBL/GenBank/DDBJ databases">
        <authorList>
            <person name="Grouzdev D.S."/>
            <person name="Pantiukh K.S."/>
            <person name="Krutkina M.S."/>
        </authorList>
    </citation>
    <scope>NUCLEOTIDE SEQUENCE [LARGE SCALE GENOMIC DNA]</scope>
    <source>
        <strain evidence="1 2">6x-1</strain>
    </source>
</reference>
<evidence type="ECO:0000313" key="2">
    <source>
        <dbReference type="Proteomes" id="UP001203284"/>
    </source>
</evidence>
<proteinExistence type="predicted"/>
<name>A0ABT0DBM0_9HYPH</name>
<accession>A0ABT0DBM0</accession>
<sequence>MAEDKSNDFKNVEVIASDPEGNRIDYSTIRGEQALLCADGSSMHMDFAAALAKADKSQIDWSVRKDGRHIPVSEAELEPVLKGMGAALGPAIKDRASLEAHTLVRDGVMSVSIDVEQGPLSAASAKVREIADKTR</sequence>
<organism evidence="1 2">
    <name type="scientific">Ancylobacter crimeensis</name>
    <dbReference type="NCBI Taxonomy" id="2579147"/>
    <lineage>
        <taxon>Bacteria</taxon>
        <taxon>Pseudomonadati</taxon>
        <taxon>Pseudomonadota</taxon>
        <taxon>Alphaproteobacteria</taxon>
        <taxon>Hyphomicrobiales</taxon>
        <taxon>Xanthobacteraceae</taxon>
        <taxon>Ancylobacter</taxon>
    </lineage>
</organism>
<protein>
    <submittedName>
        <fullName evidence="1">Uncharacterized protein</fullName>
    </submittedName>
</protein>
<comment type="caution">
    <text evidence="1">The sequence shown here is derived from an EMBL/GenBank/DDBJ whole genome shotgun (WGS) entry which is preliminary data.</text>
</comment>
<dbReference type="Proteomes" id="UP001203284">
    <property type="component" value="Unassembled WGS sequence"/>
</dbReference>
<dbReference type="RefSeq" id="WP_247029077.1">
    <property type="nucleotide sequence ID" value="NZ_JALKCH010000006.1"/>
</dbReference>